<accession>A0AAN9YKE0</accession>
<evidence type="ECO:0000313" key="1">
    <source>
        <dbReference type="EMBL" id="KAK7746119.1"/>
    </source>
</evidence>
<reference evidence="1 2" key="1">
    <citation type="submission" date="2024-02" db="EMBL/GenBank/DDBJ databases">
        <title>De novo assembly and annotation of 12 fungi associated with fruit tree decline syndrome in Ontario, Canada.</title>
        <authorList>
            <person name="Sulman M."/>
            <person name="Ellouze W."/>
            <person name="Ilyukhin E."/>
        </authorList>
    </citation>
    <scope>NUCLEOTIDE SEQUENCE [LARGE SCALE GENOMIC DNA]</scope>
    <source>
        <strain evidence="1 2">M11/M66-122</strain>
    </source>
</reference>
<dbReference type="AlphaFoldDB" id="A0AAN9YKE0"/>
<gene>
    <name evidence="1" type="ORF">SLS62_009498</name>
</gene>
<organism evidence="1 2">
    <name type="scientific">Diatrype stigma</name>
    <dbReference type="NCBI Taxonomy" id="117547"/>
    <lineage>
        <taxon>Eukaryota</taxon>
        <taxon>Fungi</taxon>
        <taxon>Dikarya</taxon>
        <taxon>Ascomycota</taxon>
        <taxon>Pezizomycotina</taxon>
        <taxon>Sordariomycetes</taxon>
        <taxon>Xylariomycetidae</taxon>
        <taxon>Xylariales</taxon>
        <taxon>Diatrypaceae</taxon>
        <taxon>Diatrype</taxon>
    </lineage>
</organism>
<dbReference type="EMBL" id="JAKJXP020000101">
    <property type="protein sequence ID" value="KAK7746119.1"/>
    <property type="molecule type" value="Genomic_DNA"/>
</dbReference>
<sequence>MALAARSVVHTPNGDILDIDRTDLVHQSLIISLLEVIVRPIYSVFTLSSPSGRGKSLSEVLAKKTPHPNADDSSAGMPLRPVDCSRSGFIACYFYLYIILREEKVDSFILNWFIDQLLTDVGRTQAPMQKGEYNQALWFWTVMFGACATMAGKTDSALEEAQMKSVRDEYMDKINLVSQILRIKSWENAKCVLRLFAWEDEFDGERELKALWEEAVWDGNKRDNRAEDRDSACSARVFW</sequence>
<keyword evidence="2" id="KW-1185">Reference proteome</keyword>
<comment type="caution">
    <text evidence="1">The sequence shown here is derived from an EMBL/GenBank/DDBJ whole genome shotgun (WGS) entry which is preliminary data.</text>
</comment>
<name>A0AAN9YKE0_9PEZI</name>
<proteinExistence type="predicted"/>
<dbReference type="Proteomes" id="UP001320420">
    <property type="component" value="Unassembled WGS sequence"/>
</dbReference>
<evidence type="ECO:0000313" key="2">
    <source>
        <dbReference type="Proteomes" id="UP001320420"/>
    </source>
</evidence>
<protein>
    <submittedName>
        <fullName evidence="1">Uncharacterized protein</fullName>
    </submittedName>
</protein>